<feature type="compositionally biased region" description="Basic and acidic residues" evidence="1">
    <location>
        <begin position="117"/>
        <end position="130"/>
    </location>
</feature>
<gene>
    <name evidence="3" type="ORF">ElyMa_002488400</name>
</gene>
<name>A0AAV4GPP7_9GAST</name>
<dbReference type="AlphaFoldDB" id="A0AAV4GPP7"/>
<dbReference type="Proteomes" id="UP000762676">
    <property type="component" value="Unassembled WGS sequence"/>
</dbReference>
<dbReference type="EMBL" id="BMAT01005076">
    <property type="protein sequence ID" value="GFR87249.1"/>
    <property type="molecule type" value="Genomic_DNA"/>
</dbReference>
<keyword evidence="2" id="KW-0472">Membrane</keyword>
<feature type="compositionally biased region" description="Basic and acidic residues" evidence="1">
    <location>
        <begin position="168"/>
        <end position="188"/>
    </location>
</feature>
<accession>A0AAV4GPP7</accession>
<sequence>MKSSNSSRTKSTTTTTIIIITNTYTINTITTIIIKILLIIKIFIIIIIIVIINITINACHPHNMSSVQFVRAACDVLPVQQHLNHPPGELCHQHAQSVAGTHQDGRDHLTGGRHRSRISDHIEGEVKEGTRDGLDRELGTYVMESISSLFSSCSRQREGSREEEETDEAKMQHGQAERGLSRQQDEGVELQEKFDSILAKLMQPDVTFTKESFTNHEDTIWRQYRQLAASKNTS</sequence>
<keyword evidence="2" id="KW-0812">Transmembrane</keyword>
<proteinExistence type="predicted"/>
<feature type="region of interest" description="Disordered" evidence="1">
    <location>
        <begin position="152"/>
        <end position="188"/>
    </location>
</feature>
<keyword evidence="4" id="KW-1185">Reference proteome</keyword>
<feature type="region of interest" description="Disordered" evidence="1">
    <location>
        <begin position="94"/>
        <end position="130"/>
    </location>
</feature>
<organism evidence="3 4">
    <name type="scientific">Elysia marginata</name>
    <dbReference type="NCBI Taxonomy" id="1093978"/>
    <lineage>
        <taxon>Eukaryota</taxon>
        <taxon>Metazoa</taxon>
        <taxon>Spiralia</taxon>
        <taxon>Lophotrochozoa</taxon>
        <taxon>Mollusca</taxon>
        <taxon>Gastropoda</taxon>
        <taxon>Heterobranchia</taxon>
        <taxon>Euthyneura</taxon>
        <taxon>Panpulmonata</taxon>
        <taxon>Sacoglossa</taxon>
        <taxon>Placobranchoidea</taxon>
        <taxon>Plakobranchidae</taxon>
        <taxon>Elysia</taxon>
    </lineage>
</organism>
<evidence type="ECO:0000313" key="4">
    <source>
        <dbReference type="Proteomes" id="UP000762676"/>
    </source>
</evidence>
<evidence type="ECO:0000256" key="2">
    <source>
        <dbReference type="SAM" id="Phobius"/>
    </source>
</evidence>
<evidence type="ECO:0000313" key="3">
    <source>
        <dbReference type="EMBL" id="GFR87249.1"/>
    </source>
</evidence>
<keyword evidence="2" id="KW-1133">Transmembrane helix</keyword>
<reference evidence="3 4" key="1">
    <citation type="journal article" date="2021" name="Elife">
        <title>Chloroplast acquisition without the gene transfer in kleptoplastic sea slugs, Plakobranchus ocellatus.</title>
        <authorList>
            <person name="Maeda T."/>
            <person name="Takahashi S."/>
            <person name="Yoshida T."/>
            <person name="Shimamura S."/>
            <person name="Takaki Y."/>
            <person name="Nagai Y."/>
            <person name="Toyoda A."/>
            <person name="Suzuki Y."/>
            <person name="Arimoto A."/>
            <person name="Ishii H."/>
            <person name="Satoh N."/>
            <person name="Nishiyama T."/>
            <person name="Hasebe M."/>
            <person name="Maruyama T."/>
            <person name="Minagawa J."/>
            <person name="Obokata J."/>
            <person name="Shigenobu S."/>
        </authorList>
    </citation>
    <scope>NUCLEOTIDE SEQUENCE [LARGE SCALE GENOMIC DNA]</scope>
</reference>
<evidence type="ECO:0000256" key="1">
    <source>
        <dbReference type="SAM" id="MobiDB-lite"/>
    </source>
</evidence>
<feature type="transmembrane region" description="Helical" evidence="2">
    <location>
        <begin position="36"/>
        <end position="56"/>
    </location>
</feature>
<protein>
    <submittedName>
        <fullName evidence="3">Uncharacterized protein</fullName>
    </submittedName>
</protein>
<comment type="caution">
    <text evidence="3">The sequence shown here is derived from an EMBL/GenBank/DDBJ whole genome shotgun (WGS) entry which is preliminary data.</text>
</comment>